<organism evidence="2 3">
    <name type="scientific">Penicillium camemberti (strain FM 013)</name>
    <dbReference type="NCBI Taxonomy" id="1429867"/>
    <lineage>
        <taxon>Eukaryota</taxon>
        <taxon>Fungi</taxon>
        <taxon>Dikarya</taxon>
        <taxon>Ascomycota</taxon>
        <taxon>Pezizomycotina</taxon>
        <taxon>Eurotiomycetes</taxon>
        <taxon>Eurotiomycetidae</taxon>
        <taxon>Eurotiales</taxon>
        <taxon>Aspergillaceae</taxon>
        <taxon>Penicillium</taxon>
    </lineage>
</organism>
<dbReference type="EMBL" id="HG793135">
    <property type="protein sequence ID" value="CRL18307.1"/>
    <property type="molecule type" value="Genomic_DNA"/>
</dbReference>
<evidence type="ECO:0000256" key="1">
    <source>
        <dbReference type="SAM" id="MobiDB-lite"/>
    </source>
</evidence>
<evidence type="ECO:0000313" key="2">
    <source>
        <dbReference type="EMBL" id="CRL18307.1"/>
    </source>
</evidence>
<evidence type="ECO:0000313" key="3">
    <source>
        <dbReference type="Proteomes" id="UP000053732"/>
    </source>
</evidence>
<sequence length="141" mass="15499">MTITEELCYRGDSDSRTPSNATDALPKPANMQYMHCLTGPCIPLKPVPANLTTPKTPMQSGLATTPGDATARIPATSSTCALHMPTRWYRGKKATISYTGVEVSVWKTRVALCQDVARMGRASWVIIQDEISWLTRLGDWN</sequence>
<proteinExistence type="predicted"/>
<dbReference type="Proteomes" id="UP000053732">
    <property type="component" value="Unassembled WGS sequence"/>
</dbReference>
<accession>A0A0G4NW55</accession>
<name>A0A0G4NW55_PENC3</name>
<reference evidence="2 3" key="1">
    <citation type="journal article" date="2014" name="Nat. Commun.">
        <title>Multiple recent horizontal transfers of a large genomic region in cheese making fungi.</title>
        <authorList>
            <person name="Cheeseman K."/>
            <person name="Ropars J."/>
            <person name="Renault P."/>
            <person name="Dupont J."/>
            <person name="Gouzy J."/>
            <person name="Branca A."/>
            <person name="Abraham A.L."/>
            <person name="Ceppi M."/>
            <person name="Conseiller E."/>
            <person name="Debuchy R."/>
            <person name="Malagnac F."/>
            <person name="Goarin A."/>
            <person name="Silar P."/>
            <person name="Lacoste S."/>
            <person name="Sallet E."/>
            <person name="Bensimon A."/>
            <person name="Giraud T."/>
            <person name="Brygoo Y."/>
        </authorList>
    </citation>
    <scope>NUCLEOTIDE SEQUENCE [LARGE SCALE GENOMIC DNA]</scope>
    <source>
        <strain evidence="3">FM 013</strain>
    </source>
</reference>
<feature type="region of interest" description="Disordered" evidence="1">
    <location>
        <begin position="1"/>
        <end position="25"/>
    </location>
</feature>
<dbReference type="AlphaFoldDB" id="A0A0G4NW55"/>
<keyword evidence="3" id="KW-1185">Reference proteome</keyword>
<protein>
    <submittedName>
        <fullName evidence="2">Str. FM013</fullName>
    </submittedName>
</protein>
<gene>
    <name evidence="2" type="ORF">PCAMFM013_S002g000177</name>
</gene>